<evidence type="ECO:0008006" key="5">
    <source>
        <dbReference type="Google" id="ProtNLM"/>
    </source>
</evidence>
<feature type="domain" description="DUF4283" evidence="1">
    <location>
        <begin position="66"/>
        <end position="145"/>
    </location>
</feature>
<gene>
    <name evidence="3" type="ORF">DH2020_024455</name>
</gene>
<name>A0ABR0W6K4_REHGL</name>
<dbReference type="Pfam" id="PF14392">
    <property type="entry name" value="zf-CCHC_4"/>
    <property type="match status" value="1"/>
</dbReference>
<comment type="caution">
    <text evidence="3">The sequence shown here is derived from an EMBL/GenBank/DDBJ whole genome shotgun (WGS) entry which is preliminary data.</text>
</comment>
<evidence type="ECO:0000259" key="2">
    <source>
        <dbReference type="Pfam" id="PF14392"/>
    </source>
</evidence>
<sequence length="273" mass="31443">MDSKLSSCSADACRVARSVILEVDLRAEIYPISMEHDIVDKLKLLCLSSEEKGEVSLEEIDVFKSKKECERSLLGKMFGSKKPNFAGLRNTLLNIWQTKEVFSVREIGQNLFQFVFASQEDKLKVLGGKSWSFENQYLILREWYDNILDHVESFTSVDLWIQVWNLPYHWITMETGRKIGIKFENILDVLIPKLGSSKGRCIKVLVEIDLAKPLLRETFIKLREESRWVDFKYENLQGFCSYCGVVGHLDKLCQKKRDDTKKNTLSGDNLASG</sequence>
<dbReference type="InterPro" id="IPR025836">
    <property type="entry name" value="Zn_knuckle_CX2CX4HX4C"/>
</dbReference>
<dbReference type="Pfam" id="PF14111">
    <property type="entry name" value="DUF4283"/>
    <property type="match status" value="1"/>
</dbReference>
<accession>A0ABR0W6K4</accession>
<keyword evidence="4" id="KW-1185">Reference proteome</keyword>
<dbReference type="PANTHER" id="PTHR31286">
    <property type="entry name" value="GLYCINE-RICH CELL WALL STRUCTURAL PROTEIN 1.8-LIKE"/>
    <property type="match status" value="1"/>
</dbReference>
<dbReference type="Proteomes" id="UP001318860">
    <property type="component" value="Unassembled WGS sequence"/>
</dbReference>
<evidence type="ECO:0000313" key="3">
    <source>
        <dbReference type="EMBL" id="KAK6141805.1"/>
    </source>
</evidence>
<dbReference type="InterPro" id="IPR025558">
    <property type="entry name" value="DUF4283"/>
</dbReference>
<feature type="domain" description="Zinc knuckle CX2CX4HX4C" evidence="2">
    <location>
        <begin position="208"/>
        <end position="255"/>
    </location>
</feature>
<reference evidence="3 4" key="1">
    <citation type="journal article" date="2021" name="Comput. Struct. Biotechnol. J.">
        <title>De novo genome assembly of the potent medicinal plant Rehmannia glutinosa using nanopore technology.</title>
        <authorList>
            <person name="Ma L."/>
            <person name="Dong C."/>
            <person name="Song C."/>
            <person name="Wang X."/>
            <person name="Zheng X."/>
            <person name="Niu Y."/>
            <person name="Chen S."/>
            <person name="Feng W."/>
        </authorList>
    </citation>
    <scope>NUCLEOTIDE SEQUENCE [LARGE SCALE GENOMIC DNA]</scope>
    <source>
        <strain evidence="3">DH-2019</strain>
    </source>
</reference>
<dbReference type="PANTHER" id="PTHR31286:SF178">
    <property type="entry name" value="DUF4283 DOMAIN-CONTAINING PROTEIN"/>
    <property type="match status" value="1"/>
</dbReference>
<proteinExistence type="predicted"/>
<dbReference type="EMBL" id="JABTTQ020000070">
    <property type="protein sequence ID" value="KAK6141805.1"/>
    <property type="molecule type" value="Genomic_DNA"/>
</dbReference>
<protein>
    <recommendedName>
        <fullName evidence="5">DUF4283 domain-containing protein</fullName>
    </recommendedName>
</protein>
<evidence type="ECO:0000313" key="4">
    <source>
        <dbReference type="Proteomes" id="UP001318860"/>
    </source>
</evidence>
<evidence type="ECO:0000259" key="1">
    <source>
        <dbReference type="Pfam" id="PF14111"/>
    </source>
</evidence>
<organism evidence="3 4">
    <name type="scientific">Rehmannia glutinosa</name>
    <name type="common">Chinese foxglove</name>
    <dbReference type="NCBI Taxonomy" id="99300"/>
    <lineage>
        <taxon>Eukaryota</taxon>
        <taxon>Viridiplantae</taxon>
        <taxon>Streptophyta</taxon>
        <taxon>Embryophyta</taxon>
        <taxon>Tracheophyta</taxon>
        <taxon>Spermatophyta</taxon>
        <taxon>Magnoliopsida</taxon>
        <taxon>eudicotyledons</taxon>
        <taxon>Gunneridae</taxon>
        <taxon>Pentapetalae</taxon>
        <taxon>asterids</taxon>
        <taxon>lamiids</taxon>
        <taxon>Lamiales</taxon>
        <taxon>Orobanchaceae</taxon>
        <taxon>Rehmannieae</taxon>
        <taxon>Rehmannia</taxon>
    </lineage>
</organism>
<dbReference type="InterPro" id="IPR040256">
    <property type="entry name" value="At4g02000-like"/>
</dbReference>